<organism evidence="3 4">
    <name type="scientific">Cylicocyclus nassatus</name>
    <name type="common">Nematode worm</name>
    <dbReference type="NCBI Taxonomy" id="53992"/>
    <lineage>
        <taxon>Eukaryota</taxon>
        <taxon>Metazoa</taxon>
        <taxon>Ecdysozoa</taxon>
        <taxon>Nematoda</taxon>
        <taxon>Chromadorea</taxon>
        <taxon>Rhabditida</taxon>
        <taxon>Rhabditina</taxon>
        <taxon>Rhabditomorpha</taxon>
        <taxon>Strongyloidea</taxon>
        <taxon>Strongylidae</taxon>
        <taxon>Cylicocyclus</taxon>
    </lineage>
</organism>
<gene>
    <name evidence="3" type="ORF">CYNAS_LOCUS21040</name>
</gene>
<reference evidence="3" key="1">
    <citation type="submission" date="2023-07" db="EMBL/GenBank/DDBJ databases">
        <authorList>
            <consortium name="CYATHOMIX"/>
        </authorList>
    </citation>
    <scope>NUCLEOTIDE SEQUENCE</scope>
    <source>
        <strain evidence="3">N/A</strain>
    </source>
</reference>
<dbReference type="Proteomes" id="UP001176961">
    <property type="component" value="Unassembled WGS sequence"/>
</dbReference>
<feature type="signal peptide" evidence="2">
    <location>
        <begin position="1"/>
        <end position="16"/>
    </location>
</feature>
<evidence type="ECO:0000313" key="4">
    <source>
        <dbReference type="Proteomes" id="UP001176961"/>
    </source>
</evidence>
<feature type="region of interest" description="Disordered" evidence="1">
    <location>
        <begin position="195"/>
        <end position="263"/>
    </location>
</feature>
<feature type="region of interest" description="Disordered" evidence="1">
    <location>
        <begin position="61"/>
        <end position="90"/>
    </location>
</feature>
<comment type="caution">
    <text evidence="3">The sequence shown here is derived from an EMBL/GenBank/DDBJ whole genome shotgun (WGS) entry which is preliminary data.</text>
</comment>
<feature type="compositionally biased region" description="Acidic residues" evidence="1">
    <location>
        <begin position="234"/>
        <end position="243"/>
    </location>
</feature>
<dbReference type="EMBL" id="CATQJL010000326">
    <property type="protein sequence ID" value="CAJ0609057.1"/>
    <property type="molecule type" value="Genomic_DNA"/>
</dbReference>
<dbReference type="AlphaFoldDB" id="A0AA36HF75"/>
<feature type="chain" id="PRO_5041363930" evidence="2">
    <location>
        <begin position="17"/>
        <end position="263"/>
    </location>
</feature>
<proteinExistence type="predicted"/>
<accession>A0AA36HF75</accession>
<name>A0AA36HF75_CYLNA</name>
<sequence length="263" mass="28937">MLSAAISFLVVASSWAMYIPHDPPEEYVPDPPEEPIPINPFEPLLFRGFNEKPRPIVPLSAISGEHGHAPNDDEHSGESKELNSHRFPNSDQNYIPQPANMDNSKQSAQVINNYYIFAKEIAKLFDVKNGALPWSPPARFAKRGDFETDGKAIKLPERVTPQEQPNLPLNVEELLKDPDFIRAFNQGLGMLFDQKIPEIDGGPKTTGNPAPVIGDMEESSNGAAQPFVNKTSETETDGEDPPPMEESASTPRSIGNILTPSQN</sequence>
<keyword evidence="2" id="KW-0732">Signal</keyword>
<evidence type="ECO:0000256" key="2">
    <source>
        <dbReference type="SAM" id="SignalP"/>
    </source>
</evidence>
<feature type="compositionally biased region" description="Polar residues" evidence="1">
    <location>
        <begin position="247"/>
        <end position="263"/>
    </location>
</feature>
<protein>
    <submittedName>
        <fullName evidence="3">Uncharacterized protein</fullName>
    </submittedName>
</protein>
<evidence type="ECO:0000256" key="1">
    <source>
        <dbReference type="SAM" id="MobiDB-lite"/>
    </source>
</evidence>
<feature type="compositionally biased region" description="Basic and acidic residues" evidence="1">
    <location>
        <begin position="65"/>
        <end position="84"/>
    </location>
</feature>
<evidence type="ECO:0000313" key="3">
    <source>
        <dbReference type="EMBL" id="CAJ0609057.1"/>
    </source>
</evidence>
<keyword evidence="4" id="KW-1185">Reference proteome</keyword>
<feature type="compositionally biased region" description="Polar residues" evidence="1">
    <location>
        <begin position="219"/>
        <end position="231"/>
    </location>
</feature>